<dbReference type="OrthoDB" id="7209371at2"/>
<evidence type="ECO:0000256" key="4">
    <source>
        <dbReference type="ARBA" id="ARBA00023002"/>
    </source>
</evidence>
<keyword evidence="4" id="KW-0560">Oxidoreductase</keyword>
<name>A0A3A1P0B5_9SPHN</name>
<gene>
    <name evidence="7" type="ORF">D2V17_17655</name>
</gene>
<proteinExistence type="inferred from homology"/>
<organism evidence="7 8">
    <name type="scientific">Aurantiacibacter xanthus</name>
    <dbReference type="NCBI Taxonomy" id="1784712"/>
    <lineage>
        <taxon>Bacteria</taxon>
        <taxon>Pseudomonadati</taxon>
        <taxon>Pseudomonadota</taxon>
        <taxon>Alphaproteobacteria</taxon>
        <taxon>Sphingomonadales</taxon>
        <taxon>Erythrobacteraceae</taxon>
        <taxon>Aurantiacibacter</taxon>
    </lineage>
</organism>
<feature type="domain" description="TauD/TfdA-like" evidence="6">
    <location>
        <begin position="4"/>
        <end position="272"/>
    </location>
</feature>
<evidence type="ECO:0000313" key="7">
    <source>
        <dbReference type="EMBL" id="RIV81368.1"/>
    </source>
</evidence>
<accession>A0A3A1P0B5</accession>
<dbReference type="Pfam" id="PF02668">
    <property type="entry name" value="TauD"/>
    <property type="match status" value="1"/>
</dbReference>
<keyword evidence="5" id="KW-0408">Iron</keyword>
<evidence type="ECO:0000313" key="8">
    <source>
        <dbReference type="Proteomes" id="UP000265366"/>
    </source>
</evidence>
<dbReference type="AlphaFoldDB" id="A0A3A1P0B5"/>
<evidence type="ECO:0000256" key="3">
    <source>
        <dbReference type="ARBA" id="ARBA00022964"/>
    </source>
</evidence>
<dbReference type="InterPro" id="IPR051178">
    <property type="entry name" value="TfdA_dioxygenase"/>
</dbReference>
<sequence>MIEAKPLSPRFGAEIVGVDISKPLDPETIRELIALQDQWGVTVYRDTGLDDEGQIRFAGYFGHLESLPPRDGRPRQFLFNAGNLDKDGEINRAPSALTYRKGDMIFHTDSSFMDLRTSYSMLRAVEVPPSGGPTCFVDARTAYDDLSDDVKAKIADLECEHSLWWSRKQGGAEITREMIEERHRPVHKLVHTHAGSGRKMVYAGAHCYRVVGWSWGESRALIDYLNAHATQDKYIISVDYAVGDMVIWDNLACLHRGGGFNWDERRDMRRATVREAAAPEQPDDPFGELFSNAPPMARLDKIN</sequence>
<dbReference type="GO" id="GO:0016706">
    <property type="term" value="F:2-oxoglutarate-dependent dioxygenase activity"/>
    <property type="evidence" value="ECO:0007669"/>
    <property type="project" value="UniProtKB-ARBA"/>
</dbReference>
<dbReference type="InterPro" id="IPR042098">
    <property type="entry name" value="TauD-like_sf"/>
</dbReference>
<reference evidence="7 8" key="1">
    <citation type="submission" date="2018-08" db="EMBL/GenBank/DDBJ databases">
        <title>Erythrobacter zhengii sp.nov., a bacterium isolated from deep-sea sediment.</title>
        <authorList>
            <person name="Fang C."/>
            <person name="Wu Y.-H."/>
            <person name="Sun C."/>
            <person name="Wang H."/>
            <person name="Cheng H."/>
            <person name="Meng F.-X."/>
            <person name="Wang C.-S."/>
            <person name="Xu X.-W."/>
        </authorList>
    </citation>
    <scope>NUCLEOTIDE SEQUENCE [LARGE SCALE GENOMIC DNA]</scope>
    <source>
        <strain evidence="7 8">CCTCC AB 2015396</strain>
    </source>
</reference>
<evidence type="ECO:0000256" key="2">
    <source>
        <dbReference type="ARBA" id="ARBA00022723"/>
    </source>
</evidence>
<evidence type="ECO:0000256" key="1">
    <source>
        <dbReference type="ARBA" id="ARBA00005896"/>
    </source>
</evidence>
<dbReference type="PANTHER" id="PTHR43779">
    <property type="entry name" value="DIOXYGENASE RV0097-RELATED"/>
    <property type="match status" value="1"/>
</dbReference>
<comment type="caution">
    <text evidence="7">The sequence shown here is derived from an EMBL/GenBank/DDBJ whole genome shotgun (WGS) entry which is preliminary data.</text>
</comment>
<comment type="similarity">
    <text evidence="1">Belongs to the TfdA dioxygenase family.</text>
</comment>
<dbReference type="InterPro" id="IPR003819">
    <property type="entry name" value="TauD/TfdA-like"/>
</dbReference>
<dbReference type="EMBL" id="QXFM01000138">
    <property type="protein sequence ID" value="RIV81368.1"/>
    <property type="molecule type" value="Genomic_DNA"/>
</dbReference>
<dbReference type="PANTHER" id="PTHR43779:SF3">
    <property type="entry name" value="(3R)-3-[(CARBOXYMETHYL)AMINO]FATTY ACID OXYGENASE_DECARBOXYLASE"/>
    <property type="match status" value="1"/>
</dbReference>
<dbReference type="Proteomes" id="UP000265366">
    <property type="component" value="Unassembled WGS sequence"/>
</dbReference>
<keyword evidence="8" id="KW-1185">Reference proteome</keyword>
<evidence type="ECO:0000256" key="5">
    <source>
        <dbReference type="ARBA" id="ARBA00023004"/>
    </source>
</evidence>
<dbReference type="GO" id="GO:0046872">
    <property type="term" value="F:metal ion binding"/>
    <property type="evidence" value="ECO:0007669"/>
    <property type="project" value="UniProtKB-KW"/>
</dbReference>
<protein>
    <submittedName>
        <fullName evidence="7">TauD/TfdA family dioxygenase</fullName>
    </submittedName>
</protein>
<dbReference type="RefSeq" id="WP_119594388.1">
    <property type="nucleotide sequence ID" value="NZ_QXFM01000138.1"/>
</dbReference>
<evidence type="ECO:0000259" key="6">
    <source>
        <dbReference type="Pfam" id="PF02668"/>
    </source>
</evidence>
<keyword evidence="3 7" id="KW-0223">Dioxygenase</keyword>
<dbReference type="Gene3D" id="3.60.130.10">
    <property type="entry name" value="Clavaminate synthase-like"/>
    <property type="match status" value="1"/>
</dbReference>
<keyword evidence="2" id="KW-0479">Metal-binding</keyword>
<dbReference type="SUPFAM" id="SSF51197">
    <property type="entry name" value="Clavaminate synthase-like"/>
    <property type="match status" value="1"/>
</dbReference>